<sequence>MRISVLGPLTVGSELGSSTPKAAKQKRVLALLVVRANTVVSTGQLMEELWGSEPPDSATATLQTYVANLRKFLAMVLGRPHSVRDILSTSPGGYQFRAQPGELDAEEFTLRANQGIRALAAGQDQHAAETLRAALGLWRGPALADVPPGRLLETHVNRLEQARLAVTEQRVEADLRLGRHHGLLGELTELTTTLPLNENLHAKFMLALYRSGRRYEALSVFQRLRETLSDELGLVPTASLERLHRAILLSDPVLDLPADPRPRTALDNLIGSLSHNGTTD</sequence>
<dbReference type="PROSITE" id="PS51755">
    <property type="entry name" value="OMPR_PHOB"/>
    <property type="match status" value="1"/>
</dbReference>
<dbReference type="Pfam" id="PF00486">
    <property type="entry name" value="Trans_reg_C"/>
    <property type="match status" value="1"/>
</dbReference>
<evidence type="ECO:0000313" key="7">
    <source>
        <dbReference type="EMBL" id="PPK67205.1"/>
    </source>
</evidence>
<dbReference type="CDD" id="cd15831">
    <property type="entry name" value="BTAD"/>
    <property type="match status" value="1"/>
</dbReference>
<dbReference type="SUPFAM" id="SSF46894">
    <property type="entry name" value="C-terminal effector domain of the bipartite response regulators"/>
    <property type="match status" value="1"/>
</dbReference>
<dbReference type="Proteomes" id="UP000239203">
    <property type="component" value="Unassembled WGS sequence"/>
</dbReference>
<keyword evidence="4" id="KW-0804">Transcription</keyword>
<evidence type="ECO:0000256" key="4">
    <source>
        <dbReference type="ARBA" id="ARBA00023163"/>
    </source>
</evidence>
<keyword evidence="8" id="KW-1185">Reference proteome</keyword>
<evidence type="ECO:0000259" key="6">
    <source>
        <dbReference type="PROSITE" id="PS51755"/>
    </source>
</evidence>
<evidence type="ECO:0000256" key="2">
    <source>
        <dbReference type="ARBA" id="ARBA00023015"/>
    </source>
</evidence>
<dbReference type="PANTHER" id="PTHR35807:SF1">
    <property type="entry name" value="TRANSCRIPTIONAL REGULATOR REDD"/>
    <property type="match status" value="1"/>
</dbReference>
<dbReference type="RefSeq" id="WP_104479949.1">
    <property type="nucleotide sequence ID" value="NZ_CP154825.1"/>
</dbReference>
<proteinExistence type="inferred from homology"/>
<dbReference type="SMART" id="SM00862">
    <property type="entry name" value="Trans_reg_C"/>
    <property type="match status" value="1"/>
</dbReference>
<dbReference type="OrthoDB" id="3208838at2"/>
<evidence type="ECO:0000256" key="5">
    <source>
        <dbReference type="PROSITE-ProRule" id="PRU01091"/>
    </source>
</evidence>
<accession>A0A2S6GPM3</accession>
<comment type="caution">
    <text evidence="7">The sequence shown here is derived from an EMBL/GenBank/DDBJ whole genome shotgun (WGS) entry which is preliminary data.</text>
</comment>
<dbReference type="AlphaFoldDB" id="A0A2S6GPM3"/>
<evidence type="ECO:0000256" key="3">
    <source>
        <dbReference type="ARBA" id="ARBA00023125"/>
    </source>
</evidence>
<evidence type="ECO:0000256" key="1">
    <source>
        <dbReference type="ARBA" id="ARBA00005820"/>
    </source>
</evidence>
<evidence type="ECO:0000313" key="8">
    <source>
        <dbReference type="Proteomes" id="UP000239203"/>
    </source>
</evidence>
<feature type="DNA-binding region" description="OmpR/PhoB-type" evidence="5">
    <location>
        <begin position="1"/>
        <end position="98"/>
    </location>
</feature>
<dbReference type="InterPro" id="IPR016032">
    <property type="entry name" value="Sig_transdc_resp-reg_C-effctor"/>
</dbReference>
<dbReference type="PANTHER" id="PTHR35807">
    <property type="entry name" value="TRANSCRIPTIONAL REGULATOR REDD-RELATED"/>
    <property type="match status" value="1"/>
</dbReference>
<dbReference type="SMART" id="SM01043">
    <property type="entry name" value="BTAD"/>
    <property type="match status" value="1"/>
</dbReference>
<dbReference type="InterPro" id="IPR051677">
    <property type="entry name" value="AfsR-DnrI-RedD_regulator"/>
</dbReference>
<gene>
    <name evidence="7" type="ORF">CLV40_108203</name>
</gene>
<dbReference type="EMBL" id="PTIX01000008">
    <property type="protein sequence ID" value="PPK67205.1"/>
    <property type="molecule type" value="Genomic_DNA"/>
</dbReference>
<reference evidence="7 8" key="1">
    <citation type="submission" date="2018-02" db="EMBL/GenBank/DDBJ databases">
        <title>Genomic Encyclopedia of Archaeal and Bacterial Type Strains, Phase II (KMG-II): from individual species to whole genera.</title>
        <authorList>
            <person name="Goeker M."/>
        </authorList>
    </citation>
    <scope>NUCLEOTIDE SEQUENCE [LARGE SCALE GENOMIC DNA]</scope>
    <source>
        <strain evidence="7 8">YU 961-1</strain>
    </source>
</reference>
<comment type="similarity">
    <text evidence="1">Belongs to the AfsR/DnrI/RedD regulatory family.</text>
</comment>
<dbReference type="FunFam" id="1.25.40.10:FF:000222">
    <property type="entry name" value="SARP family transcriptional regulator"/>
    <property type="match status" value="1"/>
</dbReference>
<dbReference type="Gene3D" id="1.25.40.10">
    <property type="entry name" value="Tetratricopeptide repeat domain"/>
    <property type="match status" value="1"/>
</dbReference>
<dbReference type="GO" id="GO:0003677">
    <property type="term" value="F:DNA binding"/>
    <property type="evidence" value="ECO:0007669"/>
    <property type="project" value="UniProtKB-UniRule"/>
</dbReference>
<dbReference type="InterPro" id="IPR005158">
    <property type="entry name" value="BTAD"/>
</dbReference>
<dbReference type="SUPFAM" id="SSF48452">
    <property type="entry name" value="TPR-like"/>
    <property type="match status" value="1"/>
</dbReference>
<name>A0A2S6GPM3_9PSEU</name>
<protein>
    <submittedName>
        <fullName evidence="7">DNA-binding SARP family transcriptional activator</fullName>
    </submittedName>
</protein>
<dbReference type="GO" id="GO:0006355">
    <property type="term" value="P:regulation of DNA-templated transcription"/>
    <property type="evidence" value="ECO:0007669"/>
    <property type="project" value="InterPro"/>
</dbReference>
<feature type="domain" description="OmpR/PhoB-type" evidence="6">
    <location>
        <begin position="1"/>
        <end position="98"/>
    </location>
</feature>
<keyword evidence="3 5" id="KW-0238">DNA-binding</keyword>
<dbReference type="InterPro" id="IPR036388">
    <property type="entry name" value="WH-like_DNA-bd_sf"/>
</dbReference>
<organism evidence="7 8">
    <name type="scientific">Actinokineospora auranticolor</name>
    <dbReference type="NCBI Taxonomy" id="155976"/>
    <lineage>
        <taxon>Bacteria</taxon>
        <taxon>Bacillati</taxon>
        <taxon>Actinomycetota</taxon>
        <taxon>Actinomycetes</taxon>
        <taxon>Pseudonocardiales</taxon>
        <taxon>Pseudonocardiaceae</taxon>
        <taxon>Actinokineospora</taxon>
    </lineage>
</organism>
<dbReference type="GO" id="GO:0000160">
    <property type="term" value="P:phosphorelay signal transduction system"/>
    <property type="evidence" value="ECO:0007669"/>
    <property type="project" value="InterPro"/>
</dbReference>
<dbReference type="InterPro" id="IPR011990">
    <property type="entry name" value="TPR-like_helical_dom_sf"/>
</dbReference>
<dbReference type="Pfam" id="PF03704">
    <property type="entry name" value="BTAD"/>
    <property type="match status" value="1"/>
</dbReference>
<dbReference type="InterPro" id="IPR001867">
    <property type="entry name" value="OmpR/PhoB-type_DNA-bd"/>
</dbReference>
<dbReference type="Gene3D" id="1.10.10.10">
    <property type="entry name" value="Winged helix-like DNA-binding domain superfamily/Winged helix DNA-binding domain"/>
    <property type="match status" value="1"/>
</dbReference>
<keyword evidence="2" id="KW-0805">Transcription regulation</keyword>